<organism evidence="10 11">
    <name type="scientific">Sphagnum troendelagicum</name>
    <dbReference type="NCBI Taxonomy" id="128251"/>
    <lineage>
        <taxon>Eukaryota</taxon>
        <taxon>Viridiplantae</taxon>
        <taxon>Streptophyta</taxon>
        <taxon>Embryophyta</taxon>
        <taxon>Bryophyta</taxon>
        <taxon>Sphagnophytina</taxon>
        <taxon>Sphagnopsida</taxon>
        <taxon>Sphagnales</taxon>
        <taxon>Sphagnaceae</taxon>
        <taxon>Sphagnum</taxon>
    </lineage>
</organism>
<keyword evidence="7 8" id="KW-0012">Acyltransferase</keyword>
<dbReference type="EC" id="2.3.1.225" evidence="8"/>
<dbReference type="InterPro" id="IPR001594">
    <property type="entry name" value="Palmitoyltrfase_DHHC"/>
</dbReference>
<proteinExistence type="inferred from homology"/>
<sequence>MMKKKVVLLLLSFLLPWLLAPAMFALAVAAVRAWNTDSLITALVFVVLPLAAWIAAQRSCCKDAIQEPVFAPSFVAAIIATTCGTYVAILRPAISAGLEVAFGSAAVTLILTFWRMIVSDPGQLQVTHSKLKQAQIGDPDWGTKSSSYITSSGHVTVARTIPCQTGKSLTGVRDVEISDGGCLPTSIQPQFPDRDNEGFHNNDSSIGDETLPPQRSQFCRQCNAWIDHFDHHCPAVMNCVGRKNHVLFLGMLLAFIVAEFLFVRCCYIYLAAEKLFSLPDYTIPIIGLQELDQAWHVACQVFGQEPWVASTMTFAGLQVFWQILLLVFHIYCAAINLTTNEWIKWEKYSALYIEIPPKPSRPLGGKKFVNPYDQGITWNLVQFFRSRV</sequence>
<dbReference type="PANTHER" id="PTHR22883">
    <property type="entry name" value="ZINC FINGER DHHC DOMAIN CONTAINING PROTEIN"/>
    <property type="match status" value="1"/>
</dbReference>
<keyword evidence="11" id="KW-1185">Reference proteome</keyword>
<dbReference type="Pfam" id="PF01529">
    <property type="entry name" value="DHHC"/>
    <property type="match status" value="1"/>
</dbReference>
<comment type="similarity">
    <text evidence="2 8">Belongs to the DHHC palmitoyltransferase family.</text>
</comment>
<comment type="catalytic activity">
    <reaction evidence="8">
        <text>L-cysteinyl-[protein] + hexadecanoyl-CoA = S-hexadecanoyl-L-cysteinyl-[protein] + CoA</text>
        <dbReference type="Rhea" id="RHEA:36683"/>
        <dbReference type="Rhea" id="RHEA-COMP:10131"/>
        <dbReference type="Rhea" id="RHEA-COMP:11032"/>
        <dbReference type="ChEBI" id="CHEBI:29950"/>
        <dbReference type="ChEBI" id="CHEBI:57287"/>
        <dbReference type="ChEBI" id="CHEBI:57379"/>
        <dbReference type="ChEBI" id="CHEBI:74151"/>
        <dbReference type="EC" id="2.3.1.225"/>
    </reaction>
</comment>
<comment type="subcellular location">
    <subcellularLocation>
        <location evidence="1">Membrane</location>
        <topology evidence="1">Multi-pass membrane protein</topology>
    </subcellularLocation>
</comment>
<feature type="domain" description="Palmitoyltransferase DHHC" evidence="9">
    <location>
        <begin position="213"/>
        <end position="345"/>
    </location>
</feature>
<dbReference type="EMBL" id="OZ019903">
    <property type="protein sequence ID" value="CAK9197473.1"/>
    <property type="molecule type" value="Genomic_DNA"/>
</dbReference>
<evidence type="ECO:0000313" key="11">
    <source>
        <dbReference type="Proteomes" id="UP001497512"/>
    </source>
</evidence>
<keyword evidence="6 8" id="KW-0472">Membrane</keyword>
<dbReference type="Proteomes" id="UP001497512">
    <property type="component" value="Chromosome 11"/>
</dbReference>
<protein>
    <recommendedName>
        <fullName evidence="8">S-acyltransferase</fullName>
        <ecNumber evidence="8">2.3.1.225</ecNumber>
    </recommendedName>
    <alternativeName>
        <fullName evidence="8">Palmitoyltransferase</fullName>
    </alternativeName>
</protein>
<keyword evidence="3 8" id="KW-0808">Transferase</keyword>
<evidence type="ECO:0000256" key="7">
    <source>
        <dbReference type="ARBA" id="ARBA00023315"/>
    </source>
</evidence>
<keyword evidence="4 8" id="KW-0812">Transmembrane</keyword>
<name>A0ABP0TM85_9BRYO</name>
<evidence type="ECO:0000256" key="8">
    <source>
        <dbReference type="RuleBase" id="RU079119"/>
    </source>
</evidence>
<feature type="transmembrane region" description="Helical" evidence="8">
    <location>
        <begin position="94"/>
        <end position="114"/>
    </location>
</feature>
<comment type="domain">
    <text evidence="8">The DHHC domain is required for palmitoyltransferase activity.</text>
</comment>
<evidence type="ECO:0000256" key="6">
    <source>
        <dbReference type="ARBA" id="ARBA00023136"/>
    </source>
</evidence>
<evidence type="ECO:0000256" key="5">
    <source>
        <dbReference type="ARBA" id="ARBA00022989"/>
    </source>
</evidence>
<evidence type="ECO:0000256" key="2">
    <source>
        <dbReference type="ARBA" id="ARBA00008574"/>
    </source>
</evidence>
<evidence type="ECO:0000256" key="4">
    <source>
        <dbReference type="ARBA" id="ARBA00022692"/>
    </source>
</evidence>
<evidence type="ECO:0000313" key="10">
    <source>
        <dbReference type="EMBL" id="CAK9197473.1"/>
    </source>
</evidence>
<evidence type="ECO:0000256" key="3">
    <source>
        <dbReference type="ARBA" id="ARBA00022679"/>
    </source>
</evidence>
<feature type="transmembrane region" description="Helical" evidence="8">
    <location>
        <begin position="68"/>
        <end position="88"/>
    </location>
</feature>
<feature type="transmembrane region" description="Helical" evidence="8">
    <location>
        <begin position="39"/>
        <end position="56"/>
    </location>
</feature>
<gene>
    <name evidence="10" type="ORF">CSSPTR1EN2_LOCUS3992</name>
</gene>
<dbReference type="InterPro" id="IPR039859">
    <property type="entry name" value="PFA4/ZDH16/20/ERF2-like"/>
</dbReference>
<evidence type="ECO:0000256" key="1">
    <source>
        <dbReference type="ARBA" id="ARBA00004141"/>
    </source>
</evidence>
<evidence type="ECO:0000259" key="9">
    <source>
        <dbReference type="Pfam" id="PF01529"/>
    </source>
</evidence>
<dbReference type="PANTHER" id="PTHR22883:SF127">
    <property type="entry name" value="ZDHHC-TYPE PALMITOYLTRANSFERASE 3-RELATED"/>
    <property type="match status" value="1"/>
</dbReference>
<feature type="transmembrane region" description="Helical" evidence="8">
    <location>
        <begin position="246"/>
        <end position="270"/>
    </location>
</feature>
<feature type="transmembrane region" description="Helical" evidence="8">
    <location>
        <begin position="319"/>
        <end position="337"/>
    </location>
</feature>
<reference evidence="10" key="1">
    <citation type="submission" date="2024-02" db="EMBL/GenBank/DDBJ databases">
        <authorList>
            <consortium name="ELIXIR-Norway"/>
            <consortium name="Elixir Norway"/>
        </authorList>
    </citation>
    <scope>NUCLEOTIDE SEQUENCE</scope>
</reference>
<accession>A0ABP0TM85</accession>
<dbReference type="PROSITE" id="PS50216">
    <property type="entry name" value="DHHC"/>
    <property type="match status" value="1"/>
</dbReference>
<keyword evidence="5 8" id="KW-1133">Transmembrane helix</keyword>